<protein>
    <submittedName>
        <fullName evidence="2">Uncharacterized protein</fullName>
    </submittedName>
</protein>
<name>A0A7W5V082_9ACTN</name>
<proteinExistence type="predicted"/>
<dbReference type="Proteomes" id="UP000579945">
    <property type="component" value="Unassembled WGS sequence"/>
</dbReference>
<gene>
    <name evidence="2" type="ORF">FHR33_001076</name>
</gene>
<dbReference type="EMBL" id="JACIBV010000001">
    <property type="protein sequence ID" value="MBB3725216.1"/>
    <property type="molecule type" value="Genomic_DNA"/>
</dbReference>
<accession>A0A7W5V082</accession>
<evidence type="ECO:0000256" key="1">
    <source>
        <dbReference type="SAM" id="MobiDB-lite"/>
    </source>
</evidence>
<dbReference type="RefSeq" id="WP_183644259.1">
    <property type="nucleotide sequence ID" value="NZ_BAAAXX010000105.1"/>
</dbReference>
<dbReference type="AlphaFoldDB" id="A0A7W5V082"/>
<evidence type="ECO:0000313" key="3">
    <source>
        <dbReference type="Proteomes" id="UP000579945"/>
    </source>
</evidence>
<organism evidence="2 3">
    <name type="scientific">Nonomuraea dietziae</name>
    <dbReference type="NCBI Taxonomy" id="65515"/>
    <lineage>
        <taxon>Bacteria</taxon>
        <taxon>Bacillati</taxon>
        <taxon>Actinomycetota</taxon>
        <taxon>Actinomycetes</taxon>
        <taxon>Streptosporangiales</taxon>
        <taxon>Streptosporangiaceae</taxon>
        <taxon>Nonomuraea</taxon>
    </lineage>
</organism>
<evidence type="ECO:0000313" key="2">
    <source>
        <dbReference type="EMBL" id="MBB3725216.1"/>
    </source>
</evidence>
<comment type="caution">
    <text evidence="2">The sequence shown here is derived from an EMBL/GenBank/DDBJ whole genome shotgun (WGS) entry which is preliminary data.</text>
</comment>
<reference evidence="2 3" key="1">
    <citation type="submission" date="2020-08" db="EMBL/GenBank/DDBJ databases">
        <title>Sequencing the genomes of 1000 actinobacteria strains.</title>
        <authorList>
            <person name="Klenk H.-P."/>
        </authorList>
    </citation>
    <scope>NUCLEOTIDE SEQUENCE [LARGE SCALE GENOMIC DNA]</scope>
    <source>
        <strain evidence="2 3">DSM 44320</strain>
    </source>
</reference>
<sequence>MKRGINPESVSREAQKTAAAESRQPKTGEVAEADLRADWHRQADASARRGDDEEAVAGYGQALAEACRHGREVLSRRPSAEEIADWIWRPEYGLTAHTKVVSRADVLAAVIDACPDGVADLADAEALTDQVLACGPVVRLAATAPR</sequence>
<feature type="region of interest" description="Disordered" evidence="1">
    <location>
        <begin position="1"/>
        <end position="37"/>
    </location>
</feature>
<keyword evidence="3" id="KW-1185">Reference proteome</keyword>
<dbReference type="GeneID" id="95387660"/>